<organism evidence="2 3">
    <name type="scientific">Enterococcus raffinosus</name>
    <dbReference type="NCBI Taxonomy" id="71452"/>
    <lineage>
        <taxon>Bacteria</taxon>
        <taxon>Bacillati</taxon>
        <taxon>Bacillota</taxon>
        <taxon>Bacilli</taxon>
        <taxon>Lactobacillales</taxon>
        <taxon>Enterococcaceae</taxon>
        <taxon>Enterococcus</taxon>
    </lineage>
</organism>
<gene>
    <name evidence="2" type="ORF">P7D78_05775</name>
</gene>
<dbReference type="EMBL" id="JARPXM010000004">
    <property type="protein sequence ID" value="MDT2537623.1"/>
    <property type="molecule type" value="Genomic_DNA"/>
</dbReference>
<dbReference type="Gene3D" id="3.50.50.60">
    <property type="entry name" value="FAD/NAD(P)-binding domain"/>
    <property type="match status" value="1"/>
</dbReference>
<dbReference type="Proteomes" id="UP001249240">
    <property type="component" value="Unassembled WGS sequence"/>
</dbReference>
<proteinExistence type="predicted"/>
<feature type="domain" description="FAD-dependent urate hydroxylase HpyO/Asp monooxygenase CreE-like FAD/NAD(P)-binding" evidence="1">
    <location>
        <begin position="5"/>
        <end position="82"/>
    </location>
</feature>
<dbReference type="RefSeq" id="WP_256276748.1">
    <property type="nucleotide sequence ID" value="NZ_CABLCA010000087.1"/>
</dbReference>
<dbReference type="InterPro" id="IPR036188">
    <property type="entry name" value="FAD/NAD-bd_sf"/>
</dbReference>
<comment type="caution">
    <text evidence="2">The sequence shown here is derived from an EMBL/GenBank/DDBJ whole genome shotgun (WGS) entry which is preliminary data.</text>
</comment>
<dbReference type="AlphaFoldDB" id="A0AAW8SWD6"/>
<accession>A0AAW8SWD6</accession>
<dbReference type="Pfam" id="PF13454">
    <property type="entry name" value="NAD_binding_9"/>
    <property type="match status" value="1"/>
</dbReference>
<evidence type="ECO:0000259" key="1">
    <source>
        <dbReference type="Pfam" id="PF13454"/>
    </source>
</evidence>
<sequence>MKKIAIVGAGPYGLIALGRLIKQAPESEKIELLLFDPDGPGGNIWRENQTDQVIMNTVMQHVTLYSEDEGPNLAEWSQKEAPSYLSSLAFGETFFRRQI</sequence>
<evidence type="ECO:0000313" key="2">
    <source>
        <dbReference type="EMBL" id="MDT2537623.1"/>
    </source>
</evidence>
<protein>
    <submittedName>
        <fullName evidence="2">FAD/NAD(P)-binding protein</fullName>
    </submittedName>
</protein>
<reference evidence="2" key="1">
    <citation type="submission" date="2023-03" db="EMBL/GenBank/DDBJ databases">
        <authorList>
            <person name="Shen W."/>
            <person name="Cai J."/>
        </authorList>
    </citation>
    <scope>NUCLEOTIDE SEQUENCE</scope>
    <source>
        <strain evidence="2">B646-2</strain>
    </source>
</reference>
<evidence type="ECO:0000313" key="3">
    <source>
        <dbReference type="Proteomes" id="UP001249240"/>
    </source>
</evidence>
<name>A0AAW8SWD6_9ENTE</name>
<dbReference type="SUPFAM" id="SSF51905">
    <property type="entry name" value="FAD/NAD(P)-binding domain"/>
    <property type="match status" value="1"/>
</dbReference>
<dbReference type="InterPro" id="IPR038732">
    <property type="entry name" value="HpyO/CreE_NAD-binding"/>
</dbReference>